<evidence type="ECO:0000313" key="1">
    <source>
        <dbReference type="EMBL" id="ENO19030.1"/>
    </source>
</evidence>
<dbReference type="AlphaFoldDB" id="N6W8Y8"/>
<accession>N6W8Y8</accession>
<proteinExistence type="predicted"/>
<gene>
    <name evidence="1" type="ORF">HMPREF9004_0365</name>
</gene>
<evidence type="ECO:0000313" key="2">
    <source>
        <dbReference type="Proteomes" id="UP000013015"/>
    </source>
</evidence>
<dbReference type="HOGENOM" id="CLU_3283415_0_0_11"/>
<dbReference type="Proteomes" id="UP000013015">
    <property type="component" value="Unassembled WGS sequence"/>
</dbReference>
<name>N6W8Y8_9ACTO</name>
<sequence length="40" mass="4208">MPCLTDLRSANEGCQASNQAFNVALVTSRLPASSSALARR</sequence>
<organism evidence="1 2">
    <name type="scientific">Schaalia cardiffensis F0333</name>
    <dbReference type="NCBI Taxonomy" id="888050"/>
    <lineage>
        <taxon>Bacteria</taxon>
        <taxon>Bacillati</taxon>
        <taxon>Actinomycetota</taxon>
        <taxon>Actinomycetes</taxon>
        <taxon>Actinomycetales</taxon>
        <taxon>Actinomycetaceae</taxon>
        <taxon>Schaalia</taxon>
    </lineage>
</organism>
<dbReference type="STRING" id="888050.HMPREF9004_0365"/>
<protein>
    <submittedName>
        <fullName evidence="1">Uncharacterized protein</fullName>
    </submittedName>
</protein>
<comment type="caution">
    <text evidence="1">The sequence shown here is derived from an EMBL/GenBank/DDBJ whole genome shotgun (WGS) entry which is preliminary data.</text>
</comment>
<reference evidence="1 2" key="1">
    <citation type="submission" date="2013-03" db="EMBL/GenBank/DDBJ databases">
        <title>Reference genome for the Human Microbiome Project.</title>
        <authorList>
            <person name="Aqrawi P."/>
            <person name="Ayvaz T."/>
            <person name="Bess C."/>
            <person name="Blankenburg K."/>
            <person name="Coyle M."/>
            <person name="Deng J."/>
            <person name="Forbes L."/>
            <person name="Fowler G."/>
            <person name="Francisco L."/>
            <person name="Fu Q."/>
            <person name="Gibbs R."/>
            <person name="Gross S."/>
            <person name="Gubbala S."/>
            <person name="Hale W."/>
            <person name="Hemphill L."/>
            <person name="Highlander S."/>
            <person name="Hirani K."/>
            <person name="Jackson L."/>
            <person name="Jakkamsetti A."/>
            <person name="Javaid M."/>
            <person name="Jayaseelan J.C."/>
            <person name="Jiang H."/>
            <person name="Joshi V."/>
            <person name="Korchina V."/>
            <person name="Kovar C."/>
            <person name="Lara F."/>
            <person name="Lee S."/>
            <person name="Liu Y."/>
            <person name="Mata R."/>
            <person name="Mathew T."/>
            <person name="Munidasa M."/>
            <person name="Muzny D."/>
            <person name="Nazareth L."/>
            <person name="Ngo R."/>
            <person name="Nguyen L."/>
            <person name="Nguyen N."/>
            <person name="Okwuonu G."/>
            <person name="Ongeri F."/>
            <person name="Palculict T."/>
            <person name="Patil S."/>
            <person name="Petrosino J."/>
            <person name="Pham C."/>
            <person name="Pham P."/>
            <person name="Pu L.-L."/>
            <person name="Qin X."/>
            <person name="Qu J."/>
            <person name="Reid J."/>
            <person name="Ross M."/>
            <person name="Ruth R."/>
            <person name="Saada N."/>
            <person name="San Lucas F."/>
            <person name="Santibanez J."/>
            <person name="Shang Y."/>
            <person name="Simmons D."/>
            <person name="Song X.-Z."/>
            <person name="Tang L.-Y."/>
            <person name="Thornton R."/>
            <person name="Warren J."/>
            <person name="Weissenberger G."/>
            <person name="Wilczek-Boney K."/>
            <person name="Worley K."/>
            <person name="Youmans B."/>
            <person name="Zhang J."/>
            <person name="Zhang L."/>
            <person name="Zhao Z."/>
            <person name="Zhou C."/>
            <person name="Zhu D."/>
            <person name="Zhu Y."/>
        </authorList>
    </citation>
    <scope>NUCLEOTIDE SEQUENCE [LARGE SCALE GENOMIC DNA]</scope>
    <source>
        <strain evidence="1 2">F0333</strain>
    </source>
</reference>
<dbReference type="EMBL" id="AQHZ01000005">
    <property type="protein sequence ID" value="ENO19030.1"/>
    <property type="molecule type" value="Genomic_DNA"/>
</dbReference>
<keyword evidence="2" id="KW-1185">Reference proteome</keyword>